<feature type="binding site" evidence="2">
    <location>
        <position position="117"/>
    </location>
    <ligand>
        <name>Mg(2+)</name>
        <dbReference type="ChEBI" id="CHEBI:18420"/>
    </ligand>
</feature>
<dbReference type="RefSeq" id="WP_031383621.1">
    <property type="nucleotide sequence ID" value="NZ_BAABKI010000028.1"/>
</dbReference>
<evidence type="ECO:0000256" key="1">
    <source>
        <dbReference type="ARBA" id="ARBA00022756"/>
    </source>
</evidence>
<dbReference type="InterPro" id="IPR027417">
    <property type="entry name" value="P-loop_NTPase"/>
</dbReference>
<comment type="catalytic activity">
    <reaction evidence="2">
        <text>(7R,8S)-7,8-diammoniononanoate + CO2 + ATP = (4R,5S)-dethiobiotin + ADP + phosphate + 3 H(+)</text>
        <dbReference type="Rhea" id="RHEA:15805"/>
        <dbReference type="ChEBI" id="CHEBI:15378"/>
        <dbReference type="ChEBI" id="CHEBI:16526"/>
        <dbReference type="ChEBI" id="CHEBI:30616"/>
        <dbReference type="ChEBI" id="CHEBI:43474"/>
        <dbReference type="ChEBI" id="CHEBI:149469"/>
        <dbReference type="ChEBI" id="CHEBI:149473"/>
        <dbReference type="ChEBI" id="CHEBI:456216"/>
        <dbReference type="EC" id="6.3.3.3"/>
    </reaction>
</comment>
<evidence type="ECO:0000313" key="4">
    <source>
        <dbReference type="Proteomes" id="UP001500074"/>
    </source>
</evidence>
<evidence type="ECO:0000313" key="3">
    <source>
        <dbReference type="EMBL" id="GAA5178022.1"/>
    </source>
</evidence>
<dbReference type="PANTHER" id="PTHR43210:SF5">
    <property type="entry name" value="DETHIOBIOTIN SYNTHETASE"/>
    <property type="match status" value="1"/>
</dbReference>
<comment type="subcellular location">
    <subcellularLocation>
        <location evidence="2">Cytoplasm</location>
    </subcellularLocation>
</comment>
<keyword evidence="2" id="KW-0479">Metal-binding</keyword>
<accession>A0ABP9RIX1</accession>
<feature type="binding site" evidence="2">
    <location>
        <position position="17"/>
    </location>
    <ligand>
        <name>Mg(2+)</name>
        <dbReference type="ChEBI" id="CHEBI:18420"/>
    </ligand>
</feature>
<feature type="binding site" evidence="2">
    <location>
        <begin position="13"/>
        <end position="18"/>
    </location>
    <ligand>
        <name>ATP</name>
        <dbReference type="ChEBI" id="CHEBI:30616"/>
    </ligand>
</feature>
<comment type="cofactor">
    <cofactor evidence="2">
        <name>Mg(2+)</name>
        <dbReference type="ChEBI" id="CHEBI:18420"/>
    </cofactor>
</comment>
<comment type="pathway">
    <text evidence="2">Cofactor biosynthesis; biotin biosynthesis; biotin from 7,8-diaminononanoate: step 1/2.</text>
</comment>
<dbReference type="EC" id="6.3.3.3" evidence="2"/>
<keyword evidence="1 2" id="KW-0093">Biotin biosynthesis</keyword>
<dbReference type="SUPFAM" id="SSF52540">
    <property type="entry name" value="P-loop containing nucleoside triphosphate hydrolases"/>
    <property type="match status" value="1"/>
</dbReference>
<reference evidence="4" key="1">
    <citation type="journal article" date="2019" name="Int. J. Syst. Evol. Microbiol.">
        <title>The Global Catalogue of Microorganisms (GCM) 10K type strain sequencing project: providing services to taxonomists for standard genome sequencing and annotation.</title>
        <authorList>
            <consortium name="The Broad Institute Genomics Platform"/>
            <consortium name="The Broad Institute Genome Sequencing Center for Infectious Disease"/>
            <person name="Wu L."/>
            <person name="Ma J."/>
        </authorList>
    </citation>
    <scope>NUCLEOTIDE SEQUENCE [LARGE SCALE GENOMIC DNA]</scope>
    <source>
        <strain evidence="4">JCM 18472</strain>
    </source>
</reference>
<feature type="binding site" evidence="2">
    <location>
        <position position="42"/>
    </location>
    <ligand>
        <name>substrate</name>
    </ligand>
</feature>
<dbReference type="PANTHER" id="PTHR43210">
    <property type="entry name" value="DETHIOBIOTIN SYNTHETASE"/>
    <property type="match status" value="1"/>
</dbReference>
<dbReference type="CDD" id="cd03109">
    <property type="entry name" value="DTBS"/>
    <property type="match status" value="1"/>
</dbReference>
<proteinExistence type="inferred from homology"/>
<dbReference type="EMBL" id="BAABKI010000028">
    <property type="protein sequence ID" value="GAA5178022.1"/>
    <property type="molecule type" value="Genomic_DNA"/>
</dbReference>
<feature type="binding site" evidence="2">
    <location>
        <position position="55"/>
    </location>
    <ligand>
        <name>Mg(2+)</name>
        <dbReference type="ChEBI" id="CHEBI:18420"/>
    </ligand>
</feature>
<feature type="active site" evidence="2">
    <location>
        <position position="38"/>
    </location>
</feature>
<keyword evidence="2" id="KW-0963">Cytoplasm</keyword>
<dbReference type="Gene3D" id="3.40.50.300">
    <property type="entry name" value="P-loop containing nucleotide triphosphate hydrolases"/>
    <property type="match status" value="1"/>
</dbReference>
<protein>
    <recommendedName>
        <fullName evidence="2">ATP-dependent dethiobiotin synthetase BioD</fullName>
        <ecNumber evidence="2">6.3.3.3</ecNumber>
    </recommendedName>
    <alternativeName>
        <fullName evidence="2">DTB synthetase</fullName>
        <shortName evidence="2">DTBS</shortName>
    </alternativeName>
    <alternativeName>
        <fullName evidence="2">Dethiobiotin synthase</fullName>
    </alternativeName>
</protein>
<keyword evidence="4" id="KW-1185">Reference proteome</keyword>
<keyword evidence="2" id="KW-0436">Ligase</keyword>
<dbReference type="InterPro" id="IPR004472">
    <property type="entry name" value="DTB_synth_BioD"/>
</dbReference>
<comment type="similarity">
    <text evidence="2">Belongs to the dethiobiotin synthetase family.</text>
</comment>
<keyword evidence="2" id="KW-0460">Magnesium</keyword>
<organism evidence="3 4">
    <name type="scientific">Modicisalibacter zincidurans</name>
    <dbReference type="NCBI Taxonomy" id="1178777"/>
    <lineage>
        <taxon>Bacteria</taxon>
        <taxon>Pseudomonadati</taxon>
        <taxon>Pseudomonadota</taxon>
        <taxon>Gammaproteobacteria</taxon>
        <taxon>Oceanospirillales</taxon>
        <taxon>Halomonadaceae</taxon>
        <taxon>Modicisalibacter</taxon>
    </lineage>
</organism>
<comment type="caution">
    <text evidence="3">The sequence shown here is derived from an EMBL/GenBank/DDBJ whole genome shotgun (WGS) entry which is preliminary data.</text>
</comment>
<comment type="subunit">
    <text evidence="2">Homodimer.</text>
</comment>
<dbReference type="PIRSF" id="PIRSF006755">
    <property type="entry name" value="DTB_synth"/>
    <property type="match status" value="1"/>
</dbReference>
<feature type="binding site" evidence="2">
    <location>
        <begin position="210"/>
        <end position="212"/>
    </location>
    <ligand>
        <name>ATP</name>
        <dbReference type="ChEBI" id="CHEBI:30616"/>
    </ligand>
</feature>
<gene>
    <name evidence="2 3" type="primary">bioD</name>
    <name evidence="3" type="ORF">GCM10023342_27420</name>
</gene>
<dbReference type="Proteomes" id="UP001500074">
    <property type="component" value="Unassembled WGS sequence"/>
</dbReference>
<evidence type="ECO:0000256" key="2">
    <source>
        <dbReference type="HAMAP-Rule" id="MF_00336"/>
    </source>
</evidence>
<feature type="binding site" evidence="2">
    <location>
        <begin position="117"/>
        <end position="120"/>
    </location>
    <ligand>
        <name>ATP</name>
        <dbReference type="ChEBI" id="CHEBI:30616"/>
    </ligand>
</feature>
<dbReference type="Pfam" id="PF13500">
    <property type="entry name" value="AAA_26"/>
    <property type="match status" value="1"/>
</dbReference>
<feature type="binding site" evidence="2">
    <location>
        <position position="55"/>
    </location>
    <ligand>
        <name>ATP</name>
        <dbReference type="ChEBI" id="CHEBI:30616"/>
    </ligand>
</feature>
<comment type="caution">
    <text evidence="2">Lacks conserved residue(s) required for the propagation of feature annotation.</text>
</comment>
<sequence length="242" mass="25357">MPKAFFITGTDTDAGKTLVTSGLLAAARHQGLTTAGGKPVASGCERTVEGLRNADALAIQAQCRPALDYDTINPVAFEPAIAPHIAAAEANVALSVSALAAPMRALLAREADLTLIEGAGGWRVPLNERESLSDLAVALALPVIVVVGVRLGAINHARLTLEAIRHDGLPVAGWVANGIDPRMPRREENLDSLAGWLGEEGGVPCLGVVPWLATPAPERAADWLELEPLIHATPPRKTHESQ</sequence>
<keyword evidence="2" id="KW-0547">Nucleotide-binding</keyword>
<name>A0ABP9RIX1_9GAMM</name>
<comment type="function">
    <text evidence="2">Catalyzes a mechanistically unusual reaction, the ATP-dependent insertion of CO2 between the N7 and N8 nitrogen atoms of 7,8-diaminopelargonic acid (DAPA, also called 7,8-diammoniononanoate) to form a ureido ring.</text>
</comment>
<dbReference type="HAMAP" id="MF_00336">
    <property type="entry name" value="BioD"/>
    <property type="match status" value="1"/>
</dbReference>
<dbReference type="NCBIfam" id="TIGR00347">
    <property type="entry name" value="bioD"/>
    <property type="match status" value="1"/>
</dbReference>
<keyword evidence="2" id="KW-0067">ATP-binding</keyword>